<dbReference type="Proteomes" id="UP000294832">
    <property type="component" value="Unassembled WGS sequence"/>
</dbReference>
<accession>A0A4V2RRM6</accession>
<dbReference type="PANTHER" id="PTHR43233:SF1">
    <property type="entry name" value="FAMILY N-ACETYLTRANSFERASE, PUTATIVE (AFU_ORTHOLOGUE AFUA_6G03350)-RELATED"/>
    <property type="match status" value="1"/>
</dbReference>
<dbReference type="PANTHER" id="PTHR43233">
    <property type="entry name" value="FAMILY N-ACETYLTRANSFERASE, PUTATIVE (AFU_ORTHOLOGUE AFUA_6G03350)-RELATED"/>
    <property type="match status" value="1"/>
</dbReference>
<dbReference type="Pfam" id="PF00583">
    <property type="entry name" value="Acetyltransf_1"/>
    <property type="match status" value="1"/>
</dbReference>
<organism evidence="2 3">
    <name type="scientific">Shewanella fodinae</name>
    <dbReference type="NCBI Taxonomy" id="552357"/>
    <lineage>
        <taxon>Bacteria</taxon>
        <taxon>Pseudomonadati</taxon>
        <taxon>Pseudomonadota</taxon>
        <taxon>Gammaproteobacteria</taxon>
        <taxon>Alteromonadales</taxon>
        <taxon>Shewanellaceae</taxon>
        <taxon>Shewanella</taxon>
    </lineage>
</organism>
<name>A0A4V2RRM6_9GAMM</name>
<dbReference type="Gene3D" id="3.40.630.30">
    <property type="match status" value="1"/>
</dbReference>
<dbReference type="OrthoDB" id="3216107at2"/>
<evidence type="ECO:0000313" key="2">
    <source>
        <dbReference type="EMBL" id="TCN79366.1"/>
    </source>
</evidence>
<comment type="caution">
    <text evidence="2">The sequence shown here is derived from an EMBL/GenBank/DDBJ whole genome shotgun (WGS) entry which is preliminary data.</text>
</comment>
<evidence type="ECO:0000259" key="1">
    <source>
        <dbReference type="PROSITE" id="PS51186"/>
    </source>
</evidence>
<proteinExistence type="predicted"/>
<dbReference type="PROSITE" id="PS51186">
    <property type="entry name" value="GNAT"/>
    <property type="match status" value="1"/>
</dbReference>
<dbReference type="GO" id="GO:0016747">
    <property type="term" value="F:acyltransferase activity, transferring groups other than amino-acyl groups"/>
    <property type="evidence" value="ECO:0007669"/>
    <property type="project" value="InterPro"/>
</dbReference>
<sequence length="144" mass="16009">MTAADYQVSSDPARLDFATIHQFIAGSYWAAGIPEAVLRKAMENSLCFGVYDGDGQQVGFARVITDKATFAYLADVFILPPHRGLGLSKMLIQAVVNHPELQGLRRMMLATRDAHSLYAQYGFTAVVNPQSLMQIWQPDIYQLK</sequence>
<keyword evidence="2" id="KW-0808">Transferase</keyword>
<dbReference type="InterPro" id="IPR000182">
    <property type="entry name" value="GNAT_dom"/>
</dbReference>
<dbReference type="RefSeq" id="WP_133040298.1">
    <property type="nucleotide sequence ID" value="NZ_SLWF01000035.1"/>
</dbReference>
<evidence type="ECO:0000313" key="3">
    <source>
        <dbReference type="Proteomes" id="UP000294832"/>
    </source>
</evidence>
<dbReference type="SUPFAM" id="SSF55729">
    <property type="entry name" value="Acyl-CoA N-acyltransferases (Nat)"/>
    <property type="match status" value="1"/>
</dbReference>
<protein>
    <submittedName>
        <fullName evidence="2">N-acetylglutamate synthase-like GNAT family acetyltransferase</fullName>
    </submittedName>
</protein>
<reference evidence="2 3" key="1">
    <citation type="submission" date="2019-03" db="EMBL/GenBank/DDBJ databases">
        <title>Freshwater and sediment microbial communities from various areas in North America, analyzing microbe dynamics in response to fracking.</title>
        <authorList>
            <person name="Lamendella R."/>
        </authorList>
    </citation>
    <scope>NUCLEOTIDE SEQUENCE [LARGE SCALE GENOMIC DNA]</scope>
    <source>
        <strain evidence="2 3">74A</strain>
    </source>
</reference>
<dbReference type="CDD" id="cd04301">
    <property type="entry name" value="NAT_SF"/>
    <property type="match status" value="1"/>
</dbReference>
<feature type="domain" description="N-acetyltransferase" evidence="1">
    <location>
        <begin position="8"/>
        <end position="138"/>
    </location>
</feature>
<dbReference type="InterPro" id="IPR053144">
    <property type="entry name" value="Acetyltransferase_Butenolide"/>
</dbReference>
<dbReference type="InterPro" id="IPR016181">
    <property type="entry name" value="Acyl_CoA_acyltransferase"/>
</dbReference>
<keyword evidence="3" id="KW-1185">Reference proteome</keyword>
<gene>
    <name evidence="2" type="ORF">EDC91_13539</name>
</gene>
<dbReference type="AlphaFoldDB" id="A0A4V2RRM6"/>
<dbReference type="EMBL" id="SLWF01000035">
    <property type="protein sequence ID" value="TCN79366.1"/>
    <property type="molecule type" value="Genomic_DNA"/>
</dbReference>